<protein>
    <submittedName>
        <fullName evidence="3">Flagellar protein</fullName>
    </submittedName>
</protein>
<feature type="domain" description="PilZ" evidence="1">
    <location>
        <begin position="97"/>
        <end position="212"/>
    </location>
</feature>
<evidence type="ECO:0000259" key="2">
    <source>
        <dbReference type="Pfam" id="PF12945"/>
    </source>
</evidence>
<dbReference type="Pfam" id="PF12945">
    <property type="entry name" value="PilZNR"/>
    <property type="match status" value="1"/>
</dbReference>
<gene>
    <name evidence="3" type="ORF">TCEL_01917</name>
</gene>
<evidence type="ECO:0000259" key="1">
    <source>
        <dbReference type="Pfam" id="PF07238"/>
    </source>
</evidence>
<dbReference type="AlphaFoldDB" id="R7RRU9"/>
<dbReference type="Proteomes" id="UP000014923">
    <property type="component" value="Unassembled WGS sequence"/>
</dbReference>
<evidence type="ECO:0000313" key="4">
    <source>
        <dbReference type="Proteomes" id="UP000014923"/>
    </source>
</evidence>
<keyword evidence="3" id="KW-0966">Cell projection</keyword>
<dbReference type="InterPro" id="IPR009875">
    <property type="entry name" value="PilZ_domain"/>
</dbReference>
<sequence length="223" mass="25692">MTTNLVINLNINQKIEILDDNITYKSIVQDITKDGILISYPTHNSRPLLIHAGSVIEYFVTTEKDIVKCKSIVLGKKRDENVNLLVLSLPEVKERVQRREYFRLPITMPIKYYALPSDKVYTSLQDIPSGYFSRLMNTLTVDISGGGIKIITNEQLNIGDYVILSLNIPQEINLLCSVVRVEQSEDNKKFKTALKYEGIEEKIRDKIIQFIFNKLREQSKLLR</sequence>
<name>R7RRU9_9CLOT</name>
<dbReference type="OrthoDB" id="3493at2"/>
<keyword evidence="3" id="KW-0282">Flagellum</keyword>
<dbReference type="InterPro" id="IPR009926">
    <property type="entry name" value="T3SS_YcgR_PilZN"/>
</dbReference>
<dbReference type="GO" id="GO:0035438">
    <property type="term" value="F:cyclic-di-GMP binding"/>
    <property type="evidence" value="ECO:0007669"/>
    <property type="project" value="InterPro"/>
</dbReference>
<dbReference type="EMBL" id="CAVN010000093">
    <property type="protein sequence ID" value="CDF58003.1"/>
    <property type="molecule type" value="Genomic_DNA"/>
</dbReference>
<evidence type="ECO:0000313" key="3">
    <source>
        <dbReference type="EMBL" id="CDF58003.1"/>
    </source>
</evidence>
<dbReference type="HOGENOM" id="CLU_086342_0_0_9"/>
<proteinExistence type="predicted"/>
<dbReference type="Gene3D" id="2.40.10.220">
    <property type="entry name" value="predicted glycosyltransferase like domains"/>
    <property type="match status" value="1"/>
</dbReference>
<organism evidence="3 4">
    <name type="scientific">Thermobrachium celere DSM 8682</name>
    <dbReference type="NCBI Taxonomy" id="941824"/>
    <lineage>
        <taxon>Bacteria</taxon>
        <taxon>Bacillati</taxon>
        <taxon>Bacillota</taxon>
        <taxon>Clostridia</taxon>
        <taxon>Eubacteriales</taxon>
        <taxon>Clostridiaceae</taxon>
        <taxon>Thermobrachium</taxon>
    </lineage>
</organism>
<dbReference type="Pfam" id="PF07238">
    <property type="entry name" value="PilZ"/>
    <property type="match status" value="1"/>
</dbReference>
<keyword evidence="3" id="KW-0969">Cilium</keyword>
<keyword evidence="4" id="KW-1185">Reference proteome</keyword>
<accession>R7RRU9</accession>
<dbReference type="RefSeq" id="WP_018661683.1">
    <property type="nucleotide sequence ID" value="NZ_HF952018.1"/>
</dbReference>
<feature type="domain" description="Type III secretion system flagellar brake protein YcgR PilZN" evidence="2">
    <location>
        <begin position="11"/>
        <end position="90"/>
    </location>
</feature>
<reference evidence="3" key="1">
    <citation type="submission" date="2013-03" db="EMBL/GenBank/DDBJ databases">
        <title>Draft genome sequence of the hydrogen-ethanol-producing anaerobic alkalithermophilic Caloramator celere.</title>
        <authorList>
            <person name="Ciranna A."/>
            <person name="Larjo A."/>
            <person name="Kivisto A."/>
            <person name="Santala V."/>
            <person name="Roos C."/>
            <person name="Karp M."/>
        </authorList>
    </citation>
    <scope>NUCLEOTIDE SEQUENCE [LARGE SCALE GENOMIC DNA]</scope>
    <source>
        <strain evidence="3">DSM 8682</strain>
    </source>
</reference>
<dbReference type="eggNOG" id="COG5581">
    <property type="taxonomic scope" value="Bacteria"/>
</dbReference>
<comment type="caution">
    <text evidence="3">The sequence shown here is derived from an EMBL/GenBank/DDBJ whole genome shotgun (WGS) entry which is preliminary data.</text>
</comment>